<evidence type="ECO:0000313" key="2">
    <source>
        <dbReference type="EMBL" id="PSR91312.1"/>
    </source>
</evidence>
<comment type="caution">
    <text evidence="2">The sequence shown here is derived from an EMBL/GenBank/DDBJ whole genome shotgun (WGS) entry which is preliminary data.</text>
</comment>
<dbReference type="AlphaFoldDB" id="A0A2R6PHG0"/>
<name>A0A2R6PHG0_ACTCC</name>
<accession>A0A2R6PHG0</accession>
<feature type="compositionally biased region" description="Low complexity" evidence="1">
    <location>
        <begin position="60"/>
        <end position="71"/>
    </location>
</feature>
<evidence type="ECO:0000313" key="3">
    <source>
        <dbReference type="EMBL" id="PSR91313.1"/>
    </source>
</evidence>
<dbReference type="Proteomes" id="UP000241394">
    <property type="component" value="Chromosome LG25"/>
</dbReference>
<proteinExistence type="predicted"/>
<dbReference type="PANTHER" id="PTHR37265:SF8">
    <property type="match status" value="1"/>
</dbReference>
<dbReference type="Gramene" id="PSR91313">
    <property type="protein sequence ID" value="PSR91313"/>
    <property type="gene ID" value="CEY00_Acc28658"/>
</dbReference>
<organism evidence="2 4">
    <name type="scientific">Actinidia chinensis var. chinensis</name>
    <name type="common">Chinese soft-hair kiwi</name>
    <dbReference type="NCBI Taxonomy" id="1590841"/>
    <lineage>
        <taxon>Eukaryota</taxon>
        <taxon>Viridiplantae</taxon>
        <taxon>Streptophyta</taxon>
        <taxon>Embryophyta</taxon>
        <taxon>Tracheophyta</taxon>
        <taxon>Spermatophyta</taxon>
        <taxon>Magnoliopsida</taxon>
        <taxon>eudicotyledons</taxon>
        <taxon>Gunneridae</taxon>
        <taxon>Pentapetalae</taxon>
        <taxon>asterids</taxon>
        <taxon>Ericales</taxon>
        <taxon>Actinidiaceae</taxon>
        <taxon>Actinidia</taxon>
    </lineage>
</organism>
<sequence>MEDNSKSPESDFSGNIAGEISTLLAVSDDEDGSEWLSEVPIKEERVEELMQELLKEMNTSSPSSSSPDNSPGLFPSFDSVGGNKESCGPSLSDSASTWMAGLEGHVAGGFGLHGVAGAGDGSPAVEGGGRGKFWGERMDGCDGKEGDDEWLTRVLSCGPQDMDAWI</sequence>
<dbReference type="EMBL" id="NKQK01000025">
    <property type="protein sequence ID" value="PSR91313.1"/>
    <property type="molecule type" value="Genomic_DNA"/>
</dbReference>
<dbReference type="OrthoDB" id="1660894at2759"/>
<feature type="region of interest" description="Disordered" evidence="1">
    <location>
        <begin position="117"/>
        <end position="146"/>
    </location>
</feature>
<protein>
    <submittedName>
        <fullName evidence="2">SH3 and multiple ankyrin repeat domains protein like</fullName>
    </submittedName>
</protein>
<dbReference type="Gramene" id="PSR91312">
    <property type="protein sequence ID" value="PSR91312"/>
    <property type="gene ID" value="CEY00_Acc28657"/>
</dbReference>
<feature type="compositionally biased region" description="Basic and acidic residues" evidence="1">
    <location>
        <begin position="133"/>
        <end position="144"/>
    </location>
</feature>
<feature type="compositionally biased region" description="Gly residues" evidence="1">
    <location>
        <begin position="117"/>
        <end position="132"/>
    </location>
</feature>
<gene>
    <name evidence="2" type="ORF">CEY00_Acc28657</name>
    <name evidence="3" type="ORF">CEY00_Acc28658</name>
</gene>
<keyword evidence="4" id="KW-1185">Reference proteome</keyword>
<dbReference type="PANTHER" id="PTHR37265">
    <property type="entry name" value="OS01G0195300 PROTEIN"/>
    <property type="match status" value="1"/>
</dbReference>
<reference evidence="4" key="2">
    <citation type="journal article" date="2018" name="BMC Genomics">
        <title>A manually annotated Actinidia chinensis var. chinensis (kiwifruit) genome highlights the challenges associated with draft genomes and gene prediction in plants.</title>
        <authorList>
            <person name="Pilkington S.M."/>
            <person name="Crowhurst R."/>
            <person name="Hilario E."/>
            <person name="Nardozza S."/>
            <person name="Fraser L."/>
            <person name="Peng Y."/>
            <person name="Gunaseelan K."/>
            <person name="Simpson R."/>
            <person name="Tahir J."/>
            <person name="Deroles S.C."/>
            <person name="Templeton K."/>
            <person name="Luo Z."/>
            <person name="Davy M."/>
            <person name="Cheng C."/>
            <person name="McNeilage M."/>
            <person name="Scaglione D."/>
            <person name="Liu Y."/>
            <person name="Zhang Q."/>
            <person name="Datson P."/>
            <person name="De Silva N."/>
            <person name="Gardiner S.E."/>
            <person name="Bassett H."/>
            <person name="Chagne D."/>
            <person name="McCallum J."/>
            <person name="Dzierzon H."/>
            <person name="Deng C."/>
            <person name="Wang Y.Y."/>
            <person name="Barron L."/>
            <person name="Manako K."/>
            <person name="Bowen J."/>
            <person name="Foster T.M."/>
            <person name="Erridge Z.A."/>
            <person name="Tiffin H."/>
            <person name="Waite C.N."/>
            <person name="Davies K.M."/>
            <person name="Grierson E.P."/>
            <person name="Laing W.A."/>
            <person name="Kirk R."/>
            <person name="Chen X."/>
            <person name="Wood M."/>
            <person name="Montefiori M."/>
            <person name="Brummell D.A."/>
            <person name="Schwinn K.E."/>
            <person name="Catanach A."/>
            <person name="Fullerton C."/>
            <person name="Li D."/>
            <person name="Meiyalaghan S."/>
            <person name="Nieuwenhuizen N."/>
            <person name="Read N."/>
            <person name="Prakash R."/>
            <person name="Hunter D."/>
            <person name="Zhang H."/>
            <person name="McKenzie M."/>
            <person name="Knabel M."/>
            <person name="Harris A."/>
            <person name="Allan A.C."/>
            <person name="Gleave A."/>
            <person name="Chen A."/>
            <person name="Janssen B.J."/>
            <person name="Plunkett B."/>
            <person name="Ampomah-Dwamena C."/>
            <person name="Voogd C."/>
            <person name="Leif D."/>
            <person name="Lafferty D."/>
            <person name="Souleyre E.J.F."/>
            <person name="Varkonyi-Gasic E."/>
            <person name="Gambi F."/>
            <person name="Hanley J."/>
            <person name="Yao J.L."/>
            <person name="Cheung J."/>
            <person name="David K.M."/>
            <person name="Warren B."/>
            <person name="Marsh K."/>
            <person name="Snowden K.C."/>
            <person name="Lin-Wang K."/>
            <person name="Brian L."/>
            <person name="Martinez-Sanchez M."/>
            <person name="Wang M."/>
            <person name="Ileperuma N."/>
            <person name="Macnee N."/>
            <person name="Campin R."/>
            <person name="McAtee P."/>
            <person name="Drummond R.S.M."/>
            <person name="Espley R.V."/>
            <person name="Ireland H.S."/>
            <person name="Wu R."/>
            <person name="Atkinson R.G."/>
            <person name="Karunairetnam S."/>
            <person name="Bulley S."/>
            <person name="Chunkath S."/>
            <person name="Hanley Z."/>
            <person name="Storey R."/>
            <person name="Thrimawithana A.H."/>
            <person name="Thomson S."/>
            <person name="David C."/>
            <person name="Testolin R."/>
            <person name="Huang H."/>
            <person name="Hellens R.P."/>
            <person name="Schaffer R.J."/>
        </authorList>
    </citation>
    <scope>NUCLEOTIDE SEQUENCE [LARGE SCALE GENOMIC DNA]</scope>
    <source>
        <strain evidence="4">cv. Red5</strain>
    </source>
</reference>
<dbReference type="EMBL" id="NKQK01000025">
    <property type="protein sequence ID" value="PSR91312.1"/>
    <property type="molecule type" value="Genomic_DNA"/>
</dbReference>
<evidence type="ECO:0000313" key="4">
    <source>
        <dbReference type="Proteomes" id="UP000241394"/>
    </source>
</evidence>
<reference evidence="2 4" key="1">
    <citation type="submission" date="2017-07" db="EMBL/GenBank/DDBJ databases">
        <title>An improved, manually edited Actinidia chinensis var. chinensis (kiwifruit) genome highlights the challenges associated with draft genomes and gene prediction in plants.</title>
        <authorList>
            <person name="Pilkington S."/>
            <person name="Crowhurst R."/>
            <person name="Hilario E."/>
            <person name="Nardozza S."/>
            <person name="Fraser L."/>
            <person name="Peng Y."/>
            <person name="Gunaseelan K."/>
            <person name="Simpson R."/>
            <person name="Tahir J."/>
            <person name="Deroles S."/>
            <person name="Templeton K."/>
            <person name="Luo Z."/>
            <person name="Davy M."/>
            <person name="Cheng C."/>
            <person name="Mcneilage M."/>
            <person name="Scaglione D."/>
            <person name="Liu Y."/>
            <person name="Zhang Q."/>
            <person name="Datson P."/>
            <person name="De Silva N."/>
            <person name="Gardiner S."/>
            <person name="Bassett H."/>
            <person name="Chagne D."/>
            <person name="Mccallum J."/>
            <person name="Dzierzon H."/>
            <person name="Deng C."/>
            <person name="Wang Y.-Y."/>
            <person name="Barron N."/>
            <person name="Manako K."/>
            <person name="Bowen J."/>
            <person name="Foster T."/>
            <person name="Erridge Z."/>
            <person name="Tiffin H."/>
            <person name="Waite C."/>
            <person name="Davies K."/>
            <person name="Grierson E."/>
            <person name="Laing W."/>
            <person name="Kirk R."/>
            <person name="Chen X."/>
            <person name="Wood M."/>
            <person name="Montefiori M."/>
            <person name="Brummell D."/>
            <person name="Schwinn K."/>
            <person name="Catanach A."/>
            <person name="Fullerton C."/>
            <person name="Li D."/>
            <person name="Meiyalaghan S."/>
            <person name="Nieuwenhuizen N."/>
            <person name="Read N."/>
            <person name="Prakash R."/>
            <person name="Hunter D."/>
            <person name="Zhang H."/>
            <person name="Mckenzie M."/>
            <person name="Knabel M."/>
            <person name="Harris A."/>
            <person name="Allan A."/>
            <person name="Chen A."/>
            <person name="Janssen B."/>
            <person name="Plunkett B."/>
            <person name="Dwamena C."/>
            <person name="Voogd C."/>
            <person name="Leif D."/>
            <person name="Lafferty D."/>
            <person name="Souleyre E."/>
            <person name="Varkonyi-Gasic E."/>
            <person name="Gambi F."/>
            <person name="Hanley J."/>
            <person name="Yao J.-L."/>
            <person name="Cheung J."/>
            <person name="David K."/>
            <person name="Warren B."/>
            <person name="Marsh K."/>
            <person name="Snowden K."/>
            <person name="Lin-Wang K."/>
            <person name="Brian L."/>
            <person name="Martinez-Sanchez M."/>
            <person name="Wang M."/>
            <person name="Ileperuma N."/>
            <person name="Macnee N."/>
            <person name="Campin R."/>
            <person name="Mcatee P."/>
            <person name="Drummond R."/>
            <person name="Espley R."/>
            <person name="Ireland H."/>
            <person name="Wu R."/>
            <person name="Atkinson R."/>
            <person name="Karunairetnam S."/>
            <person name="Bulley S."/>
            <person name="Chunkath S."/>
            <person name="Hanley Z."/>
            <person name="Storey R."/>
            <person name="Thrimawithana A."/>
            <person name="Thomson S."/>
            <person name="David C."/>
            <person name="Testolin R."/>
        </authorList>
    </citation>
    <scope>NUCLEOTIDE SEQUENCE [LARGE SCALE GENOMIC DNA]</scope>
    <source>
        <strain evidence="4">cv. Red5</strain>
        <tissue evidence="2">Young leaf</tissue>
    </source>
</reference>
<feature type="region of interest" description="Disordered" evidence="1">
    <location>
        <begin position="25"/>
        <end position="95"/>
    </location>
</feature>
<dbReference type="InParanoid" id="A0A2R6PHG0"/>
<evidence type="ECO:0000256" key="1">
    <source>
        <dbReference type="SAM" id="MobiDB-lite"/>
    </source>
</evidence>